<sequence>MGAEAGEVIIPFFTVHGSYGGRGLSTKDNKKDIVINDTLHLKLVCYLVVDSKDLQINVSWRHGGEKISSNLYAYNNTGYQWNTTYEFVVTDINKTGDYTCIFSSVTEVKGTFSLQVPLVYGGSKGLVTYNGDSVALKCHTNTHNPQRWLWYKVMENELVALNLSSDSKRYKELSKKGNETNLSITDLSESDSGDYVCKAEFKNVESEGRVHIVVLSYMVPLKVFLVIAGEVAILVAVILVYEFMSKKKQNQE</sequence>
<comment type="caution">
    <text evidence="3">The sequence shown here is derived from an EMBL/GenBank/DDBJ whole genome shotgun (WGS) entry which is preliminary data.</text>
</comment>
<keyword evidence="1" id="KW-0472">Membrane</keyword>
<dbReference type="InterPro" id="IPR036179">
    <property type="entry name" value="Ig-like_dom_sf"/>
</dbReference>
<evidence type="ECO:0000313" key="4">
    <source>
        <dbReference type="Proteomes" id="UP000770717"/>
    </source>
</evidence>
<dbReference type="SUPFAM" id="SSF48726">
    <property type="entry name" value="Immunoglobulin"/>
    <property type="match status" value="1"/>
</dbReference>
<dbReference type="OrthoDB" id="9932757at2759"/>
<keyword evidence="1" id="KW-0812">Transmembrane</keyword>
<dbReference type="Proteomes" id="UP000770717">
    <property type="component" value="Unassembled WGS sequence"/>
</dbReference>
<feature type="transmembrane region" description="Helical" evidence="1">
    <location>
        <begin position="223"/>
        <end position="244"/>
    </location>
</feature>
<reference evidence="3" key="1">
    <citation type="thesis" date="2020" institute="ProQuest LLC" country="789 East Eisenhower Parkway, Ann Arbor, MI, USA">
        <title>Comparative Genomics and Chromosome Evolution.</title>
        <authorList>
            <person name="Mudd A.B."/>
        </authorList>
    </citation>
    <scope>NUCLEOTIDE SEQUENCE</scope>
    <source>
        <strain evidence="3">HN-11 Male</strain>
        <tissue evidence="3">Kidney and liver</tissue>
    </source>
</reference>
<organism evidence="3 4">
    <name type="scientific">Eleutherodactylus coqui</name>
    <name type="common">Puerto Rican coqui</name>
    <dbReference type="NCBI Taxonomy" id="57060"/>
    <lineage>
        <taxon>Eukaryota</taxon>
        <taxon>Metazoa</taxon>
        <taxon>Chordata</taxon>
        <taxon>Craniata</taxon>
        <taxon>Vertebrata</taxon>
        <taxon>Euteleostomi</taxon>
        <taxon>Amphibia</taxon>
        <taxon>Batrachia</taxon>
        <taxon>Anura</taxon>
        <taxon>Neobatrachia</taxon>
        <taxon>Hyloidea</taxon>
        <taxon>Eleutherodactylidae</taxon>
        <taxon>Eleutherodactylinae</taxon>
        <taxon>Eleutherodactylus</taxon>
        <taxon>Eleutherodactylus</taxon>
    </lineage>
</organism>
<dbReference type="Pfam" id="PF13927">
    <property type="entry name" value="Ig_3"/>
    <property type="match status" value="1"/>
</dbReference>
<evidence type="ECO:0000256" key="1">
    <source>
        <dbReference type="SAM" id="Phobius"/>
    </source>
</evidence>
<feature type="domain" description="Ig-like" evidence="2">
    <location>
        <begin position="117"/>
        <end position="216"/>
    </location>
</feature>
<dbReference type="EMBL" id="WNTK01000003">
    <property type="protein sequence ID" value="KAG9488241.1"/>
    <property type="molecule type" value="Genomic_DNA"/>
</dbReference>
<dbReference type="AlphaFoldDB" id="A0A8J6KDH3"/>
<evidence type="ECO:0000259" key="2">
    <source>
        <dbReference type="PROSITE" id="PS50835"/>
    </source>
</evidence>
<dbReference type="PROSITE" id="PS50835">
    <property type="entry name" value="IG_LIKE"/>
    <property type="match status" value="2"/>
</dbReference>
<feature type="domain" description="Ig-like" evidence="2">
    <location>
        <begin position="11"/>
        <end position="113"/>
    </location>
</feature>
<feature type="non-terminal residue" evidence="3">
    <location>
        <position position="252"/>
    </location>
</feature>
<dbReference type="InterPro" id="IPR013783">
    <property type="entry name" value="Ig-like_fold"/>
</dbReference>
<gene>
    <name evidence="3" type="ORF">GDO78_007832</name>
</gene>
<keyword evidence="4" id="KW-1185">Reference proteome</keyword>
<dbReference type="InterPro" id="IPR007110">
    <property type="entry name" value="Ig-like_dom"/>
</dbReference>
<name>A0A8J6KDH3_ELECQ</name>
<dbReference type="Gene3D" id="2.60.40.10">
    <property type="entry name" value="Immunoglobulins"/>
    <property type="match status" value="2"/>
</dbReference>
<evidence type="ECO:0000313" key="3">
    <source>
        <dbReference type="EMBL" id="KAG9488241.1"/>
    </source>
</evidence>
<keyword evidence="1" id="KW-1133">Transmembrane helix</keyword>
<protein>
    <recommendedName>
        <fullName evidence="2">Ig-like domain-containing protein</fullName>
    </recommendedName>
</protein>
<dbReference type="SMART" id="SM00409">
    <property type="entry name" value="IG"/>
    <property type="match status" value="2"/>
</dbReference>
<proteinExistence type="predicted"/>
<dbReference type="InterPro" id="IPR003599">
    <property type="entry name" value="Ig_sub"/>
</dbReference>
<accession>A0A8J6KDH3</accession>